<sequence length="65" mass="7315">MYRVLVCFFSLFGGFVGLVADDSLEILFVSFPCFSWRTERDSISPAKSPSLSRRLSRESDSTPGF</sequence>
<evidence type="ECO:0000313" key="3">
    <source>
        <dbReference type="EMBL" id="DAD39562.1"/>
    </source>
</evidence>
<feature type="compositionally biased region" description="Basic and acidic residues" evidence="1">
    <location>
        <begin position="55"/>
        <end position="65"/>
    </location>
</feature>
<evidence type="ECO:0000256" key="2">
    <source>
        <dbReference type="SAM" id="SignalP"/>
    </source>
</evidence>
<feature type="chain" id="PRO_5032810311" description="Secreted protein" evidence="2">
    <location>
        <begin position="21"/>
        <end position="65"/>
    </location>
</feature>
<dbReference type="AlphaFoldDB" id="A0A822Z3F8"/>
<comment type="caution">
    <text evidence="3">The sequence shown here is derived from an EMBL/GenBank/DDBJ whole genome shotgun (WGS) entry which is preliminary data.</text>
</comment>
<dbReference type="EMBL" id="DUZY01000005">
    <property type="protein sequence ID" value="DAD39562.1"/>
    <property type="molecule type" value="Genomic_DNA"/>
</dbReference>
<feature type="compositionally biased region" description="Low complexity" evidence="1">
    <location>
        <begin position="44"/>
        <end position="53"/>
    </location>
</feature>
<feature type="signal peptide" evidence="2">
    <location>
        <begin position="1"/>
        <end position="20"/>
    </location>
</feature>
<keyword evidence="2" id="KW-0732">Signal</keyword>
<protein>
    <recommendedName>
        <fullName evidence="5">Secreted protein</fullName>
    </recommendedName>
</protein>
<evidence type="ECO:0008006" key="5">
    <source>
        <dbReference type="Google" id="ProtNLM"/>
    </source>
</evidence>
<dbReference type="Proteomes" id="UP000607653">
    <property type="component" value="Unassembled WGS sequence"/>
</dbReference>
<keyword evidence="4" id="KW-1185">Reference proteome</keyword>
<reference evidence="3 4" key="1">
    <citation type="journal article" date="2020" name="Mol. Biol. Evol.">
        <title>Distinct Expression and Methylation Patterns for Genes with Different Fates following a Single Whole-Genome Duplication in Flowering Plants.</title>
        <authorList>
            <person name="Shi T."/>
            <person name="Rahmani R.S."/>
            <person name="Gugger P.F."/>
            <person name="Wang M."/>
            <person name="Li H."/>
            <person name="Zhang Y."/>
            <person name="Li Z."/>
            <person name="Wang Q."/>
            <person name="Van de Peer Y."/>
            <person name="Marchal K."/>
            <person name="Chen J."/>
        </authorList>
    </citation>
    <scope>NUCLEOTIDE SEQUENCE [LARGE SCALE GENOMIC DNA]</scope>
    <source>
        <tissue evidence="3">Leaf</tissue>
    </source>
</reference>
<gene>
    <name evidence="3" type="ORF">HUJ06_013885</name>
</gene>
<organism evidence="3 4">
    <name type="scientific">Nelumbo nucifera</name>
    <name type="common">Sacred lotus</name>
    <dbReference type="NCBI Taxonomy" id="4432"/>
    <lineage>
        <taxon>Eukaryota</taxon>
        <taxon>Viridiplantae</taxon>
        <taxon>Streptophyta</taxon>
        <taxon>Embryophyta</taxon>
        <taxon>Tracheophyta</taxon>
        <taxon>Spermatophyta</taxon>
        <taxon>Magnoliopsida</taxon>
        <taxon>Proteales</taxon>
        <taxon>Nelumbonaceae</taxon>
        <taxon>Nelumbo</taxon>
    </lineage>
</organism>
<evidence type="ECO:0000256" key="1">
    <source>
        <dbReference type="SAM" id="MobiDB-lite"/>
    </source>
</evidence>
<name>A0A822Z3F8_NELNU</name>
<feature type="region of interest" description="Disordered" evidence="1">
    <location>
        <begin position="41"/>
        <end position="65"/>
    </location>
</feature>
<evidence type="ECO:0000313" key="4">
    <source>
        <dbReference type="Proteomes" id="UP000607653"/>
    </source>
</evidence>
<accession>A0A822Z3F8</accession>
<proteinExistence type="predicted"/>